<feature type="region of interest" description="Disordered" evidence="1">
    <location>
        <begin position="270"/>
        <end position="290"/>
    </location>
</feature>
<dbReference type="InterPro" id="IPR029052">
    <property type="entry name" value="Metallo-depent_PP-like"/>
</dbReference>
<keyword evidence="4" id="KW-1185">Reference proteome</keyword>
<feature type="compositionally biased region" description="Polar residues" evidence="1">
    <location>
        <begin position="270"/>
        <end position="279"/>
    </location>
</feature>
<dbReference type="InParanoid" id="A0A1J7I889"/>
<dbReference type="Gene3D" id="3.60.21.10">
    <property type="match status" value="1"/>
</dbReference>
<evidence type="ECO:0000259" key="2">
    <source>
        <dbReference type="Pfam" id="PF00149"/>
    </source>
</evidence>
<reference evidence="3 4" key="1">
    <citation type="submission" date="2016-10" db="EMBL/GenBank/DDBJ databases">
        <title>Draft genome sequence of Coniochaeta ligniaria NRRL30616, a lignocellulolytic fungus for bioabatement of inhibitors in plant biomass hydrolysates.</title>
        <authorList>
            <consortium name="DOE Joint Genome Institute"/>
            <person name="Jimenez D.J."/>
            <person name="Hector R.E."/>
            <person name="Riley R."/>
            <person name="Sun H."/>
            <person name="Grigoriev I.V."/>
            <person name="Van Elsas J.D."/>
            <person name="Nichols N.N."/>
        </authorList>
    </citation>
    <scope>NUCLEOTIDE SEQUENCE [LARGE SCALE GENOMIC DNA]</scope>
    <source>
        <strain evidence="3 4">NRRL 30616</strain>
    </source>
</reference>
<dbReference type="Pfam" id="PF00149">
    <property type="entry name" value="Metallophos"/>
    <property type="match status" value="1"/>
</dbReference>
<dbReference type="SUPFAM" id="SSF56300">
    <property type="entry name" value="Metallo-dependent phosphatases"/>
    <property type="match status" value="1"/>
</dbReference>
<dbReference type="AlphaFoldDB" id="A0A1J7I889"/>
<name>A0A1J7I889_9PEZI</name>
<dbReference type="EMBL" id="KV875105">
    <property type="protein sequence ID" value="OIW23863.1"/>
    <property type="molecule type" value="Genomic_DNA"/>
</dbReference>
<proteinExistence type="predicted"/>
<sequence>MAMSSFFPFRQRQTPRPSSFQILSDLHLEIGQQYQQFQVPPKAPNLVLAGDIGRLIDYDDYLQFLASQTSSFERVFLVLGNHEFYGMTFDAGIARARQLEKEPSLGGRLVLLHQTRCDDQDSGVTVLGCTLWSNIPAQSASVTAAKINDFKKIQGWTVDAHNTRFTSDLAWLEKQLRTISAAPTVPGSGSVTSTEKRTVLVVTHHAPCIEGTSRPKDSSNPWSAAFATDVLNTREWCDSGVSCWVFGHTHYTTEMVRQGVRVMSNQRGYVLPGQQQQQEETSKGKKKPAGIHEFDVSRVIEL</sequence>
<evidence type="ECO:0000313" key="3">
    <source>
        <dbReference type="EMBL" id="OIW23863.1"/>
    </source>
</evidence>
<dbReference type="STRING" id="1408157.A0A1J7I889"/>
<organism evidence="3 4">
    <name type="scientific">Coniochaeta ligniaria NRRL 30616</name>
    <dbReference type="NCBI Taxonomy" id="1408157"/>
    <lineage>
        <taxon>Eukaryota</taxon>
        <taxon>Fungi</taxon>
        <taxon>Dikarya</taxon>
        <taxon>Ascomycota</taxon>
        <taxon>Pezizomycotina</taxon>
        <taxon>Sordariomycetes</taxon>
        <taxon>Sordariomycetidae</taxon>
        <taxon>Coniochaetales</taxon>
        <taxon>Coniochaetaceae</taxon>
        <taxon>Coniochaeta</taxon>
    </lineage>
</organism>
<dbReference type="GO" id="GO:0016787">
    <property type="term" value="F:hydrolase activity"/>
    <property type="evidence" value="ECO:0007669"/>
    <property type="project" value="InterPro"/>
</dbReference>
<evidence type="ECO:0000313" key="4">
    <source>
        <dbReference type="Proteomes" id="UP000182658"/>
    </source>
</evidence>
<dbReference type="PANTHER" id="PTHR37844:SF2">
    <property type="entry name" value="SER_THR PROTEIN PHOSPHATASE SUPERFAMILY (AFU_ORTHOLOGUE AFUA_1G14840)"/>
    <property type="match status" value="1"/>
</dbReference>
<dbReference type="PANTHER" id="PTHR37844">
    <property type="entry name" value="SER/THR PROTEIN PHOSPHATASE SUPERFAMILY (AFU_ORTHOLOGUE AFUA_1G14840)"/>
    <property type="match status" value="1"/>
</dbReference>
<evidence type="ECO:0000256" key="1">
    <source>
        <dbReference type="SAM" id="MobiDB-lite"/>
    </source>
</evidence>
<protein>
    <recommendedName>
        <fullName evidence="2">Calcineurin-like phosphoesterase domain-containing protein</fullName>
    </recommendedName>
</protein>
<accession>A0A1J7I889</accession>
<feature type="domain" description="Calcineurin-like phosphoesterase" evidence="2">
    <location>
        <begin position="22"/>
        <end position="250"/>
    </location>
</feature>
<dbReference type="OrthoDB" id="550558at2759"/>
<gene>
    <name evidence="3" type="ORF">CONLIGDRAFT_637104</name>
</gene>
<dbReference type="InterPro" id="IPR004843">
    <property type="entry name" value="Calcineurin-like_PHP"/>
</dbReference>
<dbReference type="Proteomes" id="UP000182658">
    <property type="component" value="Unassembled WGS sequence"/>
</dbReference>